<name>A0A384WXA6_9CAUD</name>
<dbReference type="Proteomes" id="UP000257560">
    <property type="component" value="Segment"/>
</dbReference>
<dbReference type="Pfam" id="PF11195">
    <property type="entry name" value="Tad2-like"/>
    <property type="match status" value="1"/>
</dbReference>
<dbReference type="EMBL" id="MF754115">
    <property type="protein sequence ID" value="ATI19322.1"/>
    <property type="molecule type" value="Genomic_DNA"/>
</dbReference>
<reference evidence="2 3" key="1">
    <citation type="submission" date="2017-08" db="EMBL/GenBank/DDBJ databases">
        <title>Complete genome sequence of bacteriophage vB_VpaS_KF5.</title>
        <authorList>
            <person name="Yu J."/>
            <person name="Kwak S.-J."/>
            <person name="Lim J.-A."/>
            <person name="Chang H.-J."/>
        </authorList>
    </citation>
    <scope>NUCLEOTIDE SEQUENCE [LARGE SCALE GENOMIC DNA]</scope>
</reference>
<accession>A0A384WXA6</accession>
<evidence type="ECO:0000313" key="2">
    <source>
        <dbReference type="EMBL" id="ATI19322.1"/>
    </source>
</evidence>
<evidence type="ECO:0000313" key="3">
    <source>
        <dbReference type="Proteomes" id="UP000257560"/>
    </source>
</evidence>
<protein>
    <recommendedName>
        <fullName evidence="1">Thoeris anti-defense 2-like domain-containing protein</fullName>
    </recommendedName>
</protein>
<evidence type="ECO:0000259" key="1">
    <source>
        <dbReference type="Pfam" id="PF11195"/>
    </source>
</evidence>
<proteinExistence type="predicted"/>
<feature type="domain" description="Thoeris anti-defense 2-like" evidence="1">
    <location>
        <begin position="174"/>
        <end position="257"/>
    </location>
</feature>
<sequence length="260" mass="28637">MQVPVNITGPVGSLALEYIGGNADKVIEFVKNCTGNTPTFKEPDVLEYPVIGGTQLITVGSWLVWDTTKLHCMDEVYFSKNFTIIWEHPQQPVPVDEPEGRAIGSYAINHSTIAEDLDFYHHNEFGTRKVRCIKSNYGAEGHPIYGLLTLVWLDGDVAMSMPVGELGDTDEFSMDYLGAVEAAKQGHRVCRRGWNGADMCLVYVPAADIPTKGTGLTPFFGDTMPMRAHWLLKTATGDVASWSPSTSDSLATDWEIYSPE</sequence>
<gene>
    <name evidence="2" type="ORF">KF5_012</name>
</gene>
<organism evidence="2 3">
    <name type="scientific">Vibrio phage vB_VpaS_KF5</name>
    <dbReference type="NCBI Taxonomy" id="2041476"/>
    <lineage>
        <taxon>Viruses</taxon>
        <taxon>Duplodnaviria</taxon>
        <taxon>Heunggongvirae</taxon>
        <taxon>Uroviricota</taxon>
        <taxon>Caudoviricetes</taxon>
        <taxon>Mardecavirus</taxon>
        <taxon>Mardecavirus SSP002</taxon>
    </lineage>
</organism>
<dbReference type="InterPro" id="IPR021361">
    <property type="entry name" value="Tad2-like_dom"/>
</dbReference>